<feature type="disulfide bond" evidence="2">
    <location>
        <begin position="217"/>
        <end position="229"/>
    </location>
</feature>
<sequence>MSIVARYYWEEGNTDRILTNKYNTYKIAVGKYNSDISIKDNNFTQIIDVYLIYLKESYYGFSGYYVDDLAIIVLRTQVTISDFLLPVCIDWSNQYTVTNGSKRKVIGWGKTEMTETSSVLLKSNVSYIEKNACRDMYANGFQSLVTIDKFCAVSELGTVALCNKEFNKRQVELTCSDETEYTCKSGQCIDITSICDGLQDCTDGSDETEILCGSITCPKYAFKCKYGACINIGSKCDGVNQCLDGSDEEQCTDLIIESENTSIEESTDTESTIEESTTMEQTTESTTTEQTSKSTTTQQTTISTTTASTITNTSSSTVIALSRPKESIEDSFNQKYSHFNF</sequence>
<dbReference type="Pfam" id="PF00089">
    <property type="entry name" value="Trypsin"/>
    <property type="match status" value="1"/>
</dbReference>
<dbReference type="SUPFAM" id="SSF57424">
    <property type="entry name" value="LDL receptor-like module"/>
    <property type="match status" value="2"/>
</dbReference>
<dbReference type="SMART" id="SM00192">
    <property type="entry name" value="LDLa"/>
    <property type="match status" value="2"/>
</dbReference>
<dbReference type="EMBL" id="VYZN01000037">
    <property type="protein sequence ID" value="KAE9533053.1"/>
    <property type="molecule type" value="Genomic_DNA"/>
</dbReference>
<dbReference type="PROSITE" id="PS50068">
    <property type="entry name" value="LDLRA_2"/>
    <property type="match status" value="2"/>
</dbReference>
<dbReference type="OrthoDB" id="6630751at2759"/>
<dbReference type="Pfam" id="PF00057">
    <property type="entry name" value="Ldl_recept_a"/>
    <property type="match status" value="2"/>
</dbReference>
<dbReference type="InterPro" id="IPR002172">
    <property type="entry name" value="LDrepeatLR_classA_rpt"/>
</dbReference>
<gene>
    <name evidence="5" type="ORF">AGLY_009481</name>
</gene>
<dbReference type="Gene3D" id="4.10.400.10">
    <property type="entry name" value="Low-density Lipoprotein Receptor"/>
    <property type="match status" value="2"/>
</dbReference>
<feature type="disulfide bond" evidence="2">
    <location>
        <begin position="224"/>
        <end position="242"/>
    </location>
</feature>
<dbReference type="InterPro" id="IPR043504">
    <property type="entry name" value="Peptidase_S1_PA_chymotrypsin"/>
</dbReference>
<feature type="region of interest" description="Disordered" evidence="3">
    <location>
        <begin position="261"/>
        <end position="307"/>
    </location>
</feature>
<dbReference type="GO" id="GO:0004252">
    <property type="term" value="F:serine-type endopeptidase activity"/>
    <property type="evidence" value="ECO:0007669"/>
    <property type="project" value="InterPro"/>
</dbReference>
<feature type="domain" description="Peptidase S1" evidence="4">
    <location>
        <begin position="1"/>
        <end position="217"/>
    </location>
</feature>
<proteinExistence type="predicted"/>
<dbReference type="PANTHER" id="PTHR46876:SF1">
    <property type="entry name" value="LOW-DENSITY LIPOPROTEIN RECEPTOR-RELATED PROTEIN 11"/>
    <property type="match status" value="1"/>
</dbReference>
<comment type="caution">
    <text evidence="2">Lacks conserved residue(s) required for the propagation of feature annotation.</text>
</comment>
<evidence type="ECO:0000313" key="5">
    <source>
        <dbReference type="EMBL" id="KAE9533053.1"/>
    </source>
</evidence>
<reference evidence="5 6" key="1">
    <citation type="submission" date="2019-08" db="EMBL/GenBank/DDBJ databases">
        <title>The genome of the soybean aphid Biotype 1, its phylome, world population structure and adaptation to the North American continent.</title>
        <authorList>
            <person name="Giordano R."/>
            <person name="Donthu R.K."/>
            <person name="Hernandez A.G."/>
            <person name="Wright C.L."/>
            <person name="Zimin A.V."/>
        </authorList>
    </citation>
    <scope>NUCLEOTIDE SEQUENCE [LARGE SCALE GENOMIC DNA]</scope>
    <source>
        <tissue evidence="5">Whole aphids</tissue>
    </source>
</reference>
<dbReference type="InterPro" id="IPR001254">
    <property type="entry name" value="Trypsin_dom"/>
</dbReference>
<dbReference type="InterPro" id="IPR009003">
    <property type="entry name" value="Peptidase_S1_PA"/>
</dbReference>
<evidence type="ECO:0000256" key="1">
    <source>
        <dbReference type="ARBA" id="ARBA00023157"/>
    </source>
</evidence>
<evidence type="ECO:0000259" key="4">
    <source>
        <dbReference type="PROSITE" id="PS50240"/>
    </source>
</evidence>
<dbReference type="SUPFAM" id="SSF50494">
    <property type="entry name" value="Trypsin-like serine proteases"/>
    <property type="match status" value="1"/>
</dbReference>
<dbReference type="Gene3D" id="2.40.10.10">
    <property type="entry name" value="Trypsin-like serine proteases"/>
    <property type="match status" value="2"/>
</dbReference>
<dbReference type="PANTHER" id="PTHR46876">
    <property type="entry name" value="LOW-DENSITY LIPOPROTEIN RECEPTOR-RELATED PROTEIN 11"/>
    <property type="match status" value="1"/>
</dbReference>
<dbReference type="PRINTS" id="PR00261">
    <property type="entry name" value="LDLRECEPTOR"/>
</dbReference>
<accession>A0A6G0THM9</accession>
<dbReference type="PROSITE" id="PS50240">
    <property type="entry name" value="TRYPSIN_DOM"/>
    <property type="match status" value="1"/>
</dbReference>
<comment type="caution">
    <text evidence="5">The sequence shown here is derived from an EMBL/GenBank/DDBJ whole genome shotgun (WGS) entry which is preliminary data.</text>
</comment>
<name>A0A6G0THM9_APHGL</name>
<keyword evidence="1 2" id="KW-1015">Disulfide bond</keyword>
<dbReference type="CDD" id="cd00112">
    <property type="entry name" value="LDLa"/>
    <property type="match status" value="2"/>
</dbReference>
<dbReference type="Proteomes" id="UP000475862">
    <property type="component" value="Unassembled WGS sequence"/>
</dbReference>
<evidence type="ECO:0000256" key="2">
    <source>
        <dbReference type="PROSITE-ProRule" id="PRU00124"/>
    </source>
</evidence>
<feature type="compositionally biased region" description="Low complexity" evidence="3">
    <location>
        <begin position="274"/>
        <end position="307"/>
    </location>
</feature>
<dbReference type="InterPro" id="IPR036055">
    <property type="entry name" value="LDL_receptor-like_sf"/>
</dbReference>
<evidence type="ECO:0000313" key="6">
    <source>
        <dbReference type="Proteomes" id="UP000475862"/>
    </source>
</evidence>
<keyword evidence="6" id="KW-1185">Reference proteome</keyword>
<organism evidence="5 6">
    <name type="scientific">Aphis glycines</name>
    <name type="common">Soybean aphid</name>
    <dbReference type="NCBI Taxonomy" id="307491"/>
    <lineage>
        <taxon>Eukaryota</taxon>
        <taxon>Metazoa</taxon>
        <taxon>Ecdysozoa</taxon>
        <taxon>Arthropoda</taxon>
        <taxon>Hexapoda</taxon>
        <taxon>Insecta</taxon>
        <taxon>Pterygota</taxon>
        <taxon>Neoptera</taxon>
        <taxon>Paraneoptera</taxon>
        <taxon>Hemiptera</taxon>
        <taxon>Sternorrhyncha</taxon>
        <taxon>Aphidomorpha</taxon>
        <taxon>Aphidoidea</taxon>
        <taxon>Aphididae</taxon>
        <taxon>Aphidini</taxon>
        <taxon>Aphis</taxon>
        <taxon>Aphis</taxon>
    </lineage>
</organism>
<dbReference type="GO" id="GO:0006508">
    <property type="term" value="P:proteolysis"/>
    <property type="evidence" value="ECO:0007669"/>
    <property type="project" value="InterPro"/>
</dbReference>
<evidence type="ECO:0000256" key="3">
    <source>
        <dbReference type="SAM" id="MobiDB-lite"/>
    </source>
</evidence>
<dbReference type="InterPro" id="IPR023415">
    <property type="entry name" value="LDLR_class-A_CS"/>
</dbReference>
<feature type="disulfide bond" evidence="2">
    <location>
        <begin position="183"/>
        <end position="201"/>
    </location>
</feature>
<feature type="disulfide bond" evidence="2">
    <location>
        <begin position="236"/>
        <end position="251"/>
    </location>
</feature>
<dbReference type="AlphaFoldDB" id="A0A6G0THM9"/>
<dbReference type="PROSITE" id="PS01209">
    <property type="entry name" value="LDLRA_1"/>
    <property type="match status" value="2"/>
</dbReference>
<protein>
    <recommendedName>
        <fullName evidence="4">Peptidase S1 domain-containing protein</fullName>
    </recommendedName>
</protein>